<reference evidence="2" key="1">
    <citation type="submission" date="2023-10" db="EMBL/GenBank/DDBJ databases">
        <title>Genome assemblies of two species of porcelain crab, Petrolisthes cinctipes and Petrolisthes manimaculis (Anomura: Porcellanidae).</title>
        <authorList>
            <person name="Angst P."/>
        </authorList>
    </citation>
    <scope>NUCLEOTIDE SEQUENCE</scope>
    <source>
        <strain evidence="2">PB745_01</strain>
        <tissue evidence="2">Gill</tissue>
    </source>
</reference>
<dbReference type="Proteomes" id="UP001286313">
    <property type="component" value="Unassembled WGS sequence"/>
</dbReference>
<proteinExistence type="predicted"/>
<name>A0AAE1BJF6_PETCI</name>
<evidence type="ECO:0000256" key="1">
    <source>
        <dbReference type="SAM" id="MobiDB-lite"/>
    </source>
</evidence>
<evidence type="ECO:0000313" key="3">
    <source>
        <dbReference type="Proteomes" id="UP001286313"/>
    </source>
</evidence>
<sequence>MEQDLLGGWREAVDSSINLEKTDEIWESQTGSVSGGNGGVSIHGIYEVQNTKVWRMKCEWKDGGGYGGSDTSLVVGESSSARSLSRSCHSVTLLLLRHVPVIPSRSCRSVTFRSSLCHVPFVALSRSVRRSVTFQRPREQPSEKRDPVRVPSRGRGRPHEEENDHEDDKWTTP</sequence>
<feature type="compositionally biased region" description="Basic and acidic residues" evidence="1">
    <location>
        <begin position="136"/>
        <end position="148"/>
    </location>
</feature>
<feature type="region of interest" description="Disordered" evidence="1">
    <location>
        <begin position="132"/>
        <end position="173"/>
    </location>
</feature>
<keyword evidence="3" id="KW-1185">Reference proteome</keyword>
<organism evidence="2 3">
    <name type="scientific">Petrolisthes cinctipes</name>
    <name type="common">Flat porcelain crab</name>
    <dbReference type="NCBI Taxonomy" id="88211"/>
    <lineage>
        <taxon>Eukaryota</taxon>
        <taxon>Metazoa</taxon>
        <taxon>Ecdysozoa</taxon>
        <taxon>Arthropoda</taxon>
        <taxon>Crustacea</taxon>
        <taxon>Multicrustacea</taxon>
        <taxon>Malacostraca</taxon>
        <taxon>Eumalacostraca</taxon>
        <taxon>Eucarida</taxon>
        <taxon>Decapoda</taxon>
        <taxon>Pleocyemata</taxon>
        <taxon>Anomura</taxon>
        <taxon>Galatheoidea</taxon>
        <taxon>Porcellanidae</taxon>
        <taxon>Petrolisthes</taxon>
    </lineage>
</organism>
<gene>
    <name evidence="2" type="ORF">Pcinc_042102</name>
</gene>
<dbReference type="AlphaFoldDB" id="A0AAE1BJF6"/>
<protein>
    <submittedName>
        <fullName evidence="2">Uncharacterized protein</fullName>
    </submittedName>
</protein>
<comment type="caution">
    <text evidence="2">The sequence shown here is derived from an EMBL/GenBank/DDBJ whole genome shotgun (WGS) entry which is preliminary data.</text>
</comment>
<feature type="compositionally biased region" description="Basic and acidic residues" evidence="1">
    <location>
        <begin position="157"/>
        <end position="173"/>
    </location>
</feature>
<dbReference type="EMBL" id="JAWQEG010007985">
    <property type="protein sequence ID" value="KAK3851237.1"/>
    <property type="molecule type" value="Genomic_DNA"/>
</dbReference>
<accession>A0AAE1BJF6</accession>
<evidence type="ECO:0000313" key="2">
    <source>
        <dbReference type="EMBL" id="KAK3851237.1"/>
    </source>
</evidence>